<evidence type="ECO:0000256" key="2">
    <source>
        <dbReference type="ARBA" id="ARBA00022676"/>
    </source>
</evidence>
<dbReference type="PANTHER" id="PTHR22916">
    <property type="entry name" value="GLYCOSYLTRANSFERASE"/>
    <property type="match status" value="1"/>
</dbReference>
<gene>
    <name evidence="5" type="ORF">ACJEBI_00440</name>
</gene>
<evidence type="ECO:0000259" key="4">
    <source>
        <dbReference type="Pfam" id="PF00535"/>
    </source>
</evidence>
<dbReference type="RefSeq" id="WP_406578671.1">
    <property type="nucleotide sequence ID" value="NZ_JBJHQH010000001.1"/>
</dbReference>
<reference evidence="5 6" key="1">
    <citation type="submission" date="2024-11" db="EMBL/GenBank/DDBJ databases">
        <authorList>
            <person name="Lucas J.A."/>
        </authorList>
    </citation>
    <scope>NUCLEOTIDE SEQUENCE [LARGE SCALE GENOMIC DNA]</scope>
    <source>
        <strain evidence="5 6">Z 5.4</strain>
    </source>
</reference>
<proteinExistence type="inferred from homology"/>
<evidence type="ECO:0000256" key="1">
    <source>
        <dbReference type="ARBA" id="ARBA00006739"/>
    </source>
</evidence>
<accession>A0ABW8R9K7</accession>
<comment type="similarity">
    <text evidence="1">Belongs to the glycosyltransferase 2 family.</text>
</comment>
<dbReference type="PANTHER" id="PTHR22916:SF51">
    <property type="entry name" value="GLYCOSYLTRANSFERASE EPSH-RELATED"/>
    <property type="match status" value="1"/>
</dbReference>
<organism evidence="5 6">
    <name type="scientific">Bacillus salipaludis</name>
    <dbReference type="NCBI Taxonomy" id="2547811"/>
    <lineage>
        <taxon>Bacteria</taxon>
        <taxon>Bacillati</taxon>
        <taxon>Bacillota</taxon>
        <taxon>Bacilli</taxon>
        <taxon>Bacillales</taxon>
        <taxon>Bacillaceae</taxon>
        <taxon>Bacillus</taxon>
    </lineage>
</organism>
<dbReference type="Pfam" id="PF00535">
    <property type="entry name" value="Glycos_transf_2"/>
    <property type="match status" value="1"/>
</dbReference>
<feature type="domain" description="Glycosyltransferase 2-like" evidence="4">
    <location>
        <begin position="7"/>
        <end position="128"/>
    </location>
</feature>
<dbReference type="SUPFAM" id="SSF53448">
    <property type="entry name" value="Nucleotide-diphospho-sugar transferases"/>
    <property type="match status" value="1"/>
</dbReference>
<sequence>MEPHKISVVVPIFKVEKYLNRCVDSIINQTYSNLEIILVDDGSPDACGMIAEEYATSDNRIKVVHKKNGGLSDARNFGIQYVTGEYILFVDSDDWLEKTMIEKMINISLSYNADVVQSAFYYAYEDYLLFDNRYYQKDDPPIVLDNISLMTELVVNERVKNFAWGKLYKTEIIRDISFKKGVLFEDVFWAHNVMHRVNSYVIINEPLCYYFQRSDSIVSTYTTRNLDIIMGLKERHCFIEEFYKDLICQSFKVILNTCLIHYYLLLANRKIDVKGKYRKEIKNYIKSNYRHFKESVKNDTSLRNKLFLFSIHPFLYFCFLILTKVLRKISILPHPAPLEKRGYSN</sequence>
<dbReference type="Proteomes" id="UP001623041">
    <property type="component" value="Unassembled WGS sequence"/>
</dbReference>
<evidence type="ECO:0000313" key="5">
    <source>
        <dbReference type="EMBL" id="MFK9089948.1"/>
    </source>
</evidence>
<dbReference type="InterPro" id="IPR001173">
    <property type="entry name" value="Glyco_trans_2-like"/>
</dbReference>
<dbReference type="Gene3D" id="3.90.550.10">
    <property type="entry name" value="Spore Coat Polysaccharide Biosynthesis Protein SpsA, Chain A"/>
    <property type="match status" value="1"/>
</dbReference>
<dbReference type="InterPro" id="IPR029044">
    <property type="entry name" value="Nucleotide-diphossugar_trans"/>
</dbReference>
<protein>
    <submittedName>
        <fullName evidence="5">Glycosyltransferase family 2 protein</fullName>
    </submittedName>
</protein>
<evidence type="ECO:0000256" key="3">
    <source>
        <dbReference type="ARBA" id="ARBA00022679"/>
    </source>
</evidence>
<keyword evidence="3" id="KW-0808">Transferase</keyword>
<dbReference type="CDD" id="cd00761">
    <property type="entry name" value="Glyco_tranf_GTA_type"/>
    <property type="match status" value="1"/>
</dbReference>
<evidence type="ECO:0000313" key="6">
    <source>
        <dbReference type="Proteomes" id="UP001623041"/>
    </source>
</evidence>
<keyword evidence="6" id="KW-1185">Reference proteome</keyword>
<dbReference type="EMBL" id="JBJHQH010000001">
    <property type="protein sequence ID" value="MFK9089948.1"/>
    <property type="molecule type" value="Genomic_DNA"/>
</dbReference>
<name>A0ABW8R9K7_9BACI</name>
<keyword evidence="2" id="KW-0328">Glycosyltransferase</keyword>
<comment type="caution">
    <text evidence="5">The sequence shown here is derived from an EMBL/GenBank/DDBJ whole genome shotgun (WGS) entry which is preliminary data.</text>
</comment>